<protein>
    <submittedName>
        <fullName evidence="2">IS1380 family transposase</fullName>
    </submittedName>
</protein>
<evidence type="ECO:0000313" key="13">
    <source>
        <dbReference type="EMBL" id="MCE7010042.1"/>
    </source>
</evidence>
<dbReference type="EMBL" id="JAJVCN010000002">
    <property type="protein sequence ID" value="MCE7006422.1"/>
    <property type="molecule type" value="Genomic_DNA"/>
</dbReference>
<evidence type="ECO:0000313" key="5">
    <source>
        <dbReference type="EMBL" id="MCE7003411.1"/>
    </source>
</evidence>
<dbReference type="EMBL" id="JAJVCN010000006">
    <property type="protein sequence ID" value="MCE7012083.1"/>
    <property type="molecule type" value="Genomic_DNA"/>
</dbReference>
<dbReference type="Proteomes" id="UP001521150">
    <property type="component" value="Unassembled WGS sequence"/>
</dbReference>
<evidence type="ECO:0000313" key="3">
    <source>
        <dbReference type="EMBL" id="MCE7002965.1"/>
    </source>
</evidence>
<evidence type="ECO:0000313" key="7">
    <source>
        <dbReference type="EMBL" id="MCE7005632.1"/>
    </source>
</evidence>
<proteinExistence type="predicted"/>
<evidence type="ECO:0000313" key="15">
    <source>
        <dbReference type="EMBL" id="MCE7012083.1"/>
    </source>
</evidence>
<dbReference type="InterPro" id="IPR047960">
    <property type="entry name" value="Transpos_IS1380"/>
</dbReference>
<organism evidence="2 16">
    <name type="scientific">Kibdelosporangium philippinense</name>
    <dbReference type="NCBI Taxonomy" id="211113"/>
    <lineage>
        <taxon>Bacteria</taxon>
        <taxon>Bacillati</taxon>
        <taxon>Actinomycetota</taxon>
        <taxon>Actinomycetes</taxon>
        <taxon>Pseudonocardiales</taxon>
        <taxon>Pseudonocardiaceae</taxon>
        <taxon>Kibdelosporangium</taxon>
    </lineage>
</organism>
<dbReference type="EMBL" id="JAJVCN010000001">
    <property type="protein sequence ID" value="MCE7003274.1"/>
    <property type="molecule type" value="Genomic_DNA"/>
</dbReference>
<dbReference type="EMBL" id="JAJVCN010000004">
    <property type="protein sequence ID" value="MCE7010042.1"/>
    <property type="molecule type" value="Genomic_DNA"/>
</dbReference>
<reference evidence="2 16" key="1">
    <citation type="submission" date="2021-12" db="EMBL/GenBank/DDBJ databases">
        <title>Genome sequence of Kibdelosporangium philippinense ATCC 49844.</title>
        <authorList>
            <person name="Fedorov E.A."/>
            <person name="Omeragic M."/>
            <person name="Shalygina K.F."/>
            <person name="Maclea K.S."/>
        </authorList>
    </citation>
    <scope>NUCLEOTIDE SEQUENCE [LARGE SCALE GENOMIC DNA]</scope>
    <source>
        <strain evidence="2 16">ATCC 49844</strain>
    </source>
</reference>
<dbReference type="EMBL" id="JAJVCN010000001">
    <property type="protein sequence ID" value="MCE7004550.1"/>
    <property type="molecule type" value="Genomic_DNA"/>
</dbReference>
<evidence type="ECO:0000313" key="16">
    <source>
        <dbReference type="Proteomes" id="UP001521150"/>
    </source>
</evidence>
<dbReference type="EMBL" id="JAJVCN010000001">
    <property type="protein sequence ID" value="MCE7002965.1"/>
    <property type="molecule type" value="Genomic_DNA"/>
</dbReference>
<evidence type="ECO:0000313" key="6">
    <source>
        <dbReference type="EMBL" id="MCE7004550.1"/>
    </source>
</evidence>
<feature type="domain" description="Transposase DDE" evidence="1">
    <location>
        <begin position="11"/>
        <end position="455"/>
    </location>
</feature>
<dbReference type="EMBL" id="JAJVCN010000002">
    <property type="protein sequence ID" value="MCE7007308.1"/>
    <property type="molecule type" value="Genomic_DNA"/>
</dbReference>
<comment type="caution">
    <text evidence="2">The sequence shown here is derived from an EMBL/GenBank/DDBJ whole genome shotgun (WGS) entry which is preliminary data.</text>
</comment>
<keyword evidence="16" id="KW-1185">Reference proteome</keyword>
<gene>
    <name evidence="2" type="ORF">LWC34_00495</name>
    <name evidence="3" type="ORF">LWC34_09000</name>
    <name evidence="4" type="ORF">LWC34_10585</name>
    <name evidence="5" type="ORF">LWC34_11305</name>
    <name evidence="6" type="ORF">LWC34_17200</name>
    <name evidence="7" type="ORF">LWC34_22790</name>
    <name evidence="8" type="ORF">LWC34_26860</name>
    <name evidence="9" type="ORF">LWC34_28280</name>
    <name evidence="10" type="ORF">LWC34_31285</name>
    <name evidence="11" type="ORF">LWC34_31475</name>
    <name evidence="12" type="ORF">LWC34_45320</name>
    <name evidence="13" type="ORF">LWC34_45630</name>
    <name evidence="14" type="ORF">LWC34_49915</name>
    <name evidence="15" type="ORF">LWC34_56125</name>
</gene>
<dbReference type="NCBIfam" id="NF033539">
    <property type="entry name" value="transpos_IS1380"/>
    <property type="match status" value="1"/>
</dbReference>
<dbReference type="InterPro" id="IPR025668">
    <property type="entry name" value="Tnp_DDE_dom"/>
</dbReference>
<accession>A0ABS8Z016</accession>
<dbReference type="Pfam" id="PF13701">
    <property type="entry name" value="DDE_Tnp_1_4"/>
    <property type="match status" value="1"/>
</dbReference>
<evidence type="ECO:0000259" key="1">
    <source>
        <dbReference type="Pfam" id="PF13701"/>
    </source>
</evidence>
<evidence type="ECO:0000313" key="9">
    <source>
        <dbReference type="EMBL" id="MCE7006697.1"/>
    </source>
</evidence>
<evidence type="ECO:0000313" key="4">
    <source>
        <dbReference type="EMBL" id="MCE7003274.1"/>
    </source>
</evidence>
<dbReference type="EMBL" id="JAJVCN010000002">
    <property type="protein sequence ID" value="MCE7005632.1"/>
    <property type="molecule type" value="Genomic_DNA"/>
</dbReference>
<evidence type="ECO:0000313" key="12">
    <source>
        <dbReference type="EMBL" id="MCE7009981.1"/>
    </source>
</evidence>
<dbReference type="EMBL" id="JAJVCN010000002">
    <property type="protein sequence ID" value="MCE7007273.1"/>
    <property type="molecule type" value="Genomic_DNA"/>
</dbReference>
<sequence length="462" mass="48830">MKLSHRWSRAAVRFDEENLVSCAGIVPVMALAERAGMSELVAQKVEITNAPIPSTGASPAGKVASIVAGMLAGADCIDDLDVIRHGGMKRLFTGVYAPSTLGSFLRSFTHGHALQLAAVLRAMLVSLAAKTPVLAGADQMTFVDIDSLLRRVYGTQKRGARFGPAKVGGYQLLLRGLSPLVVTISTRLAAPLVAAIRLRAGNAGSARGAARLLTQALNTAKAAGARAGRILVRGDSAYYAGTVVSAARRAGAMFSITVATNPSIQAAITAIAEDAWVAVRYPGSVEDPDTGELISDAEVAETGYTAFAGTRHVITARLVVRRVKDKNSENALFPIWRYHAFFTNTELSTVDADLAHRQHAIVETTFADLIDGPLAHLPSGQFDANAAWVVCTALAHNLLRAAGSLTSTFHAKARGATLRKHLVCVPARLARPQGRPVLHLPEHWPWAEAFTTLHTAASPPAA</sequence>
<dbReference type="EMBL" id="JAJVCN010000004">
    <property type="protein sequence ID" value="MCE7009981.1"/>
    <property type="molecule type" value="Genomic_DNA"/>
</dbReference>
<dbReference type="EMBL" id="JAJVCN010000001">
    <property type="protein sequence ID" value="MCE7001326.1"/>
    <property type="molecule type" value="Genomic_DNA"/>
</dbReference>
<dbReference type="EMBL" id="JAJVCN010000004">
    <property type="protein sequence ID" value="MCE7010869.1"/>
    <property type="molecule type" value="Genomic_DNA"/>
</dbReference>
<evidence type="ECO:0000313" key="11">
    <source>
        <dbReference type="EMBL" id="MCE7007308.1"/>
    </source>
</evidence>
<dbReference type="RefSeq" id="WP_233722400.1">
    <property type="nucleotide sequence ID" value="NZ_JAJVCN010000001.1"/>
</dbReference>
<dbReference type="EMBL" id="JAJVCN010000002">
    <property type="protein sequence ID" value="MCE7006697.1"/>
    <property type="molecule type" value="Genomic_DNA"/>
</dbReference>
<evidence type="ECO:0000313" key="8">
    <source>
        <dbReference type="EMBL" id="MCE7006422.1"/>
    </source>
</evidence>
<evidence type="ECO:0000313" key="2">
    <source>
        <dbReference type="EMBL" id="MCE7001326.1"/>
    </source>
</evidence>
<name>A0ABS8Z016_9PSEU</name>
<dbReference type="EMBL" id="JAJVCN010000001">
    <property type="protein sequence ID" value="MCE7003411.1"/>
    <property type="molecule type" value="Genomic_DNA"/>
</dbReference>
<evidence type="ECO:0000313" key="10">
    <source>
        <dbReference type="EMBL" id="MCE7007273.1"/>
    </source>
</evidence>
<evidence type="ECO:0000313" key="14">
    <source>
        <dbReference type="EMBL" id="MCE7010869.1"/>
    </source>
</evidence>